<proteinExistence type="predicted"/>
<dbReference type="SFLD" id="SFLDG01129">
    <property type="entry name" value="C1.5:_HAD__Beta-PGM__Phosphata"/>
    <property type="match status" value="1"/>
</dbReference>
<dbReference type="GO" id="GO:0016787">
    <property type="term" value="F:hydrolase activity"/>
    <property type="evidence" value="ECO:0007669"/>
    <property type="project" value="UniProtKB-KW"/>
</dbReference>
<dbReference type="AlphaFoldDB" id="A0A6J6NNU3"/>
<dbReference type="NCBIfam" id="TIGR01549">
    <property type="entry name" value="HAD-SF-IA-v1"/>
    <property type="match status" value="1"/>
</dbReference>
<sequence>MLRAVIFDVDFTLAKPGPDLGAEGYCRLGERYGLDLDPARYDEARVAAFAEVKLHPELDHDEEIWVLFTERVIVGMGGVGDTYNAAVEMERAWVHSHHFELFPDALPTIQAFRDRGLLIGMLSNSSRDLEEFVAHHGLYADAVLTSNDHGKTKPHSSIFHALLAKLDVEPHEAVMVGDMLEDDIEGAQAVGMHAVLVDRENRYPDVADRLPDLSGLLEELGLD</sequence>
<organism evidence="2">
    <name type="scientific">freshwater metagenome</name>
    <dbReference type="NCBI Taxonomy" id="449393"/>
    <lineage>
        <taxon>unclassified sequences</taxon>
        <taxon>metagenomes</taxon>
        <taxon>ecological metagenomes</taxon>
    </lineage>
</organism>
<dbReference type="Pfam" id="PF00702">
    <property type="entry name" value="Hydrolase"/>
    <property type="match status" value="1"/>
</dbReference>
<evidence type="ECO:0000256" key="1">
    <source>
        <dbReference type="ARBA" id="ARBA00022801"/>
    </source>
</evidence>
<evidence type="ECO:0000313" key="2">
    <source>
        <dbReference type="EMBL" id="CAB4687782.1"/>
    </source>
</evidence>
<dbReference type="NCBIfam" id="TIGR01509">
    <property type="entry name" value="HAD-SF-IA-v3"/>
    <property type="match status" value="1"/>
</dbReference>
<dbReference type="PANTHER" id="PTHR43316">
    <property type="entry name" value="HYDROLASE, HALOACID DELAHOGENASE-RELATED"/>
    <property type="match status" value="1"/>
</dbReference>
<keyword evidence="1" id="KW-0378">Hydrolase</keyword>
<accession>A0A6J6NNU3</accession>
<dbReference type="Gene3D" id="1.10.150.720">
    <property type="entry name" value="Haloacid dehalogenase-like hydrolase"/>
    <property type="match status" value="1"/>
</dbReference>
<reference evidence="2" key="1">
    <citation type="submission" date="2020-05" db="EMBL/GenBank/DDBJ databases">
        <authorList>
            <person name="Chiriac C."/>
            <person name="Salcher M."/>
            <person name="Ghai R."/>
            <person name="Kavagutti S V."/>
        </authorList>
    </citation>
    <scope>NUCLEOTIDE SEQUENCE</scope>
</reference>
<protein>
    <submittedName>
        <fullName evidence="2">Unannotated protein</fullName>
    </submittedName>
</protein>
<dbReference type="SFLD" id="SFLDS00003">
    <property type="entry name" value="Haloacid_Dehalogenase"/>
    <property type="match status" value="1"/>
</dbReference>
<dbReference type="InterPro" id="IPR036412">
    <property type="entry name" value="HAD-like_sf"/>
</dbReference>
<dbReference type="EMBL" id="CAEZXP010000001">
    <property type="protein sequence ID" value="CAB4687782.1"/>
    <property type="molecule type" value="Genomic_DNA"/>
</dbReference>
<dbReference type="InterPro" id="IPR006439">
    <property type="entry name" value="HAD-SF_hydro_IA"/>
</dbReference>
<gene>
    <name evidence="2" type="ORF">UFOPK2399_00481</name>
</gene>
<dbReference type="Gene3D" id="3.40.50.1000">
    <property type="entry name" value="HAD superfamily/HAD-like"/>
    <property type="match status" value="1"/>
</dbReference>
<name>A0A6J6NNU3_9ZZZZ</name>
<dbReference type="SUPFAM" id="SSF56784">
    <property type="entry name" value="HAD-like"/>
    <property type="match status" value="1"/>
</dbReference>
<dbReference type="InterPro" id="IPR051540">
    <property type="entry name" value="S-2-haloacid_dehalogenase"/>
</dbReference>
<dbReference type="InterPro" id="IPR023214">
    <property type="entry name" value="HAD_sf"/>
</dbReference>
<dbReference type="InterPro" id="IPR044924">
    <property type="entry name" value="HAD-SF_hydro_IA_REG-2-like_cap"/>
</dbReference>